<evidence type="ECO:0000313" key="2">
    <source>
        <dbReference type="Proteomes" id="UP001162164"/>
    </source>
</evidence>
<organism evidence="1 2">
    <name type="scientific">Molorchus minor</name>
    <dbReference type="NCBI Taxonomy" id="1323400"/>
    <lineage>
        <taxon>Eukaryota</taxon>
        <taxon>Metazoa</taxon>
        <taxon>Ecdysozoa</taxon>
        <taxon>Arthropoda</taxon>
        <taxon>Hexapoda</taxon>
        <taxon>Insecta</taxon>
        <taxon>Pterygota</taxon>
        <taxon>Neoptera</taxon>
        <taxon>Endopterygota</taxon>
        <taxon>Coleoptera</taxon>
        <taxon>Polyphaga</taxon>
        <taxon>Cucujiformia</taxon>
        <taxon>Chrysomeloidea</taxon>
        <taxon>Cerambycidae</taxon>
        <taxon>Lamiinae</taxon>
        <taxon>Monochamini</taxon>
        <taxon>Molorchus</taxon>
    </lineage>
</organism>
<reference evidence="1" key="1">
    <citation type="journal article" date="2023" name="Insect Mol. Biol.">
        <title>Genome sequencing provides insights into the evolution of gene families encoding plant cell wall-degrading enzymes in longhorned beetles.</title>
        <authorList>
            <person name="Shin N.R."/>
            <person name="Okamura Y."/>
            <person name="Kirsch R."/>
            <person name="Pauchet Y."/>
        </authorList>
    </citation>
    <scope>NUCLEOTIDE SEQUENCE</scope>
    <source>
        <strain evidence="1">MMC_N1</strain>
    </source>
</reference>
<name>A0ABQ9JHI1_9CUCU</name>
<proteinExistence type="predicted"/>
<dbReference type="EMBL" id="JAPWTJ010000584">
    <property type="protein sequence ID" value="KAJ8977147.1"/>
    <property type="molecule type" value="Genomic_DNA"/>
</dbReference>
<accession>A0ABQ9JHI1</accession>
<evidence type="ECO:0000313" key="1">
    <source>
        <dbReference type="EMBL" id="KAJ8977147.1"/>
    </source>
</evidence>
<sequence>MNYKICGTKDILNVSDHHLVYCIFKNWENKTEEKLVKFRNLKRIDHELLRDLLLLTPFQDIYQMNDINHKIEYFNRLLTELFDTTAPEKDIRVRTSKQPWYTDNVKLIISLRDKALQIQQAINTAKHQVTGFSPSFLNFACYAPLSGKYYGEIQSTKDLSLLPGDRQGYISDFSGLSEVFSEVKQKLHQAYEKNVVGYNLRKRNLAIKYGEEIKYCRTLRINFPPNSHQSTFFCIVRKKISNIIYELENPDKSKAGIWHVKDLKSYLGSNSDVSIG</sequence>
<keyword evidence="2" id="KW-1185">Reference proteome</keyword>
<comment type="caution">
    <text evidence="1">The sequence shown here is derived from an EMBL/GenBank/DDBJ whole genome shotgun (WGS) entry which is preliminary data.</text>
</comment>
<dbReference type="Proteomes" id="UP001162164">
    <property type="component" value="Unassembled WGS sequence"/>
</dbReference>
<protein>
    <recommendedName>
        <fullName evidence="3">GIY-YIG homing endonuclease</fullName>
    </recommendedName>
</protein>
<evidence type="ECO:0008006" key="3">
    <source>
        <dbReference type="Google" id="ProtNLM"/>
    </source>
</evidence>
<gene>
    <name evidence="1" type="ORF">NQ317_016814</name>
</gene>